<dbReference type="GO" id="GO:0009289">
    <property type="term" value="C:pilus"/>
    <property type="evidence" value="ECO:0007669"/>
    <property type="project" value="InterPro"/>
</dbReference>
<evidence type="ECO:0000313" key="3">
    <source>
        <dbReference type="Proteomes" id="UP001158416"/>
    </source>
</evidence>
<dbReference type="GO" id="GO:0043709">
    <property type="term" value="P:cell adhesion involved in single-species biofilm formation"/>
    <property type="evidence" value="ECO:0007669"/>
    <property type="project" value="TreeGrafter"/>
</dbReference>
<dbReference type="InterPro" id="IPR008966">
    <property type="entry name" value="Adhesion_dom_sf"/>
</dbReference>
<gene>
    <name evidence="2" type="ORF">N5C39_24585</name>
</gene>
<protein>
    <submittedName>
        <fullName evidence="2">Type 1 fimbrial protein</fullName>
    </submittedName>
</protein>
<evidence type="ECO:0000259" key="1">
    <source>
        <dbReference type="Pfam" id="PF00419"/>
    </source>
</evidence>
<dbReference type="Gene3D" id="2.60.40.1090">
    <property type="entry name" value="Fimbrial-type adhesion domain"/>
    <property type="match status" value="1"/>
</dbReference>
<accession>A0AA42PX36</accession>
<proteinExistence type="predicted"/>
<feature type="domain" description="Fimbrial-type adhesion" evidence="1">
    <location>
        <begin position="50"/>
        <end position="196"/>
    </location>
</feature>
<evidence type="ECO:0000313" key="2">
    <source>
        <dbReference type="EMBL" id="MDH1321535.1"/>
    </source>
</evidence>
<sequence>MMTENRYMTVTFPCERRWMKRIMLLGRVGVWLTLLVLGTASAWAANDNLQFNGTLTTEPCTLDPDSMNINVDFGTVIDKYLYINMRTHSKPFDIRLLGCDTTLGKSVTVTFKGTPDSELPSLLALSSGSASGIAIGLEQADGTVLPINQPASASYFMAGNNVLSFRGYVQIKPSAMQNLNVARGNFNAMATFALDYP</sequence>
<dbReference type="InterPro" id="IPR050263">
    <property type="entry name" value="Bact_Fimbrial_Adh_Pro"/>
</dbReference>
<dbReference type="SUPFAM" id="SSF49401">
    <property type="entry name" value="Bacterial adhesins"/>
    <property type="match status" value="1"/>
</dbReference>
<reference evidence="2" key="1">
    <citation type="submission" date="2022-09" db="EMBL/GenBank/DDBJ databases">
        <title>Intensive care unit water sources are persistently colonized with multi-drug resistant bacteria and are the site of extensive horizontal gene transfer of antibiotic resistance genes.</title>
        <authorList>
            <person name="Diorio-Toth L."/>
        </authorList>
    </citation>
    <scope>NUCLEOTIDE SEQUENCE</scope>
    <source>
        <strain evidence="2">GD03936</strain>
    </source>
</reference>
<name>A0AA42PX36_9ENTR</name>
<dbReference type="EMBL" id="JAOCAP010000035">
    <property type="protein sequence ID" value="MDH1321535.1"/>
    <property type="molecule type" value="Genomic_DNA"/>
</dbReference>
<dbReference type="InterPro" id="IPR036937">
    <property type="entry name" value="Adhesion_dom_fimbrial_sf"/>
</dbReference>
<organism evidence="2 3">
    <name type="scientific">Enterobacter bugandensis</name>
    <dbReference type="NCBI Taxonomy" id="881260"/>
    <lineage>
        <taxon>Bacteria</taxon>
        <taxon>Pseudomonadati</taxon>
        <taxon>Pseudomonadota</taxon>
        <taxon>Gammaproteobacteria</taxon>
        <taxon>Enterobacterales</taxon>
        <taxon>Enterobacteriaceae</taxon>
        <taxon>Enterobacter</taxon>
    </lineage>
</organism>
<dbReference type="PANTHER" id="PTHR33420:SF26">
    <property type="entry name" value="FIMBRIAL SUBUNIT"/>
    <property type="match status" value="1"/>
</dbReference>
<dbReference type="Pfam" id="PF00419">
    <property type="entry name" value="Fimbrial"/>
    <property type="match status" value="1"/>
</dbReference>
<dbReference type="RefSeq" id="WP_280030527.1">
    <property type="nucleotide sequence ID" value="NZ_JAOCAP010000035.1"/>
</dbReference>
<dbReference type="PANTHER" id="PTHR33420">
    <property type="entry name" value="FIMBRIAL SUBUNIT ELFA-RELATED"/>
    <property type="match status" value="1"/>
</dbReference>
<dbReference type="Proteomes" id="UP001158416">
    <property type="component" value="Unassembled WGS sequence"/>
</dbReference>
<dbReference type="AlphaFoldDB" id="A0AA42PX36"/>
<dbReference type="InterPro" id="IPR000259">
    <property type="entry name" value="Adhesion_dom_fimbrial"/>
</dbReference>
<comment type="caution">
    <text evidence="2">The sequence shown here is derived from an EMBL/GenBank/DDBJ whole genome shotgun (WGS) entry which is preliminary data.</text>
</comment>